<name>A0A3S4HSH0_CHRVL</name>
<sequence length="239" mass="25226">MKFGYFAALAAFCCAAAQAAEPSKAQIVRWLGEVGKVELGDVYSLALKGGEKAYLASAGFPDQGRNFMQGYVLARPALGKAVVLKDFGGQSSDVTVLSHDSRRGYMVILGSSGSGQGSSSAVYSVVLFDGWRARVLFKAEEGDNFGDCGEGGKACEGSQVFLNPLAGLAISPAGGDHRPLRRARRASDQNQRQLEGGHAVLSEVRLTGRAPGRDFSATRRASRAARACCRCLSSSRRPA</sequence>
<feature type="signal peptide" evidence="1">
    <location>
        <begin position="1"/>
        <end position="19"/>
    </location>
</feature>
<protein>
    <submittedName>
        <fullName evidence="2">Uncharacterized protein</fullName>
    </submittedName>
</protein>
<dbReference type="AlphaFoldDB" id="A0A3S4HSH0"/>
<proteinExistence type="predicted"/>
<dbReference type="Proteomes" id="UP000275777">
    <property type="component" value="Chromosome"/>
</dbReference>
<reference evidence="2 3" key="1">
    <citation type="submission" date="2018-12" db="EMBL/GenBank/DDBJ databases">
        <authorList>
            <consortium name="Pathogen Informatics"/>
        </authorList>
    </citation>
    <scope>NUCLEOTIDE SEQUENCE [LARGE SCALE GENOMIC DNA]</scope>
    <source>
        <strain evidence="2 3">NCTC9695</strain>
    </source>
</reference>
<evidence type="ECO:0000313" key="2">
    <source>
        <dbReference type="EMBL" id="VEB43516.1"/>
    </source>
</evidence>
<feature type="chain" id="PRO_5018626321" evidence="1">
    <location>
        <begin position="20"/>
        <end position="239"/>
    </location>
</feature>
<keyword evidence="1" id="KW-0732">Signal</keyword>
<evidence type="ECO:0000256" key="1">
    <source>
        <dbReference type="SAM" id="SignalP"/>
    </source>
</evidence>
<evidence type="ECO:0000313" key="3">
    <source>
        <dbReference type="Proteomes" id="UP000275777"/>
    </source>
</evidence>
<accession>A0A3S4HSH0</accession>
<organism evidence="2 3">
    <name type="scientific">Chromobacterium violaceum</name>
    <dbReference type="NCBI Taxonomy" id="536"/>
    <lineage>
        <taxon>Bacteria</taxon>
        <taxon>Pseudomonadati</taxon>
        <taxon>Pseudomonadota</taxon>
        <taxon>Betaproteobacteria</taxon>
        <taxon>Neisseriales</taxon>
        <taxon>Chromobacteriaceae</taxon>
        <taxon>Chromobacterium</taxon>
    </lineage>
</organism>
<gene>
    <name evidence="2" type="ORF">NCTC9695_03975</name>
</gene>
<dbReference type="EMBL" id="LR134182">
    <property type="protein sequence ID" value="VEB43516.1"/>
    <property type="molecule type" value="Genomic_DNA"/>
</dbReference>